<accession>A0A8H7CBA5</accession>
<feature type="transmembrane region" description="Helical" evidence="14">
    <location>
        <begin position="1305"/>
        <end position="1330"/>
    </location>
</feature>
<dbReference type="InterPro" id="IPR013083">
    <property type="entry name" value="Znf_RING/FYVE/PHD"/>
</dbReference>
<dbReference type="Pfam" id="PF12906">
    <property type="entry name" value="RINGv"/>
    <property type="match status" value="1"/>
</dbReference>
<feature type="compositionally biased region" description="Basic and acidic residues" evidence="13">
    <location>
        <begin position="544"/>
        <end position="557"/>
    </location>
</feature>
<reference evidence="16 17" key="1">
    <citation type="journal article" name="Sci. Rep.">
        <title>Telomere-to-telomere assembled and centromere annotated genomes of the two main subspecies of the button mushroom Agaricus bisporus reveal especially polymorphic chromosome ends.</title>
        <authorList>
            <person name="Sonnenberg A.S.M."/>
            <person name="Sedaghat-Telgerd N."/>
            <person name="Lavrijssen B."/>
            <person name="Ohm R.A."/>
            <person name="Hendrickx P.M."/>
            <person name="Scholtmeijer K."/>
            <person name="Baars J.J.P."/>
            <person name="van Peer A."/>
        </authorList>
    </citation>
    <scope>NUCLEOTIDE SEQUENCE [LARGE SCALE GENOMIC DNA]</scope>
    <source>
        <strain evidence="16 17">H119_p4</strain>
    </source>
</reference>
<dbReference type="GO" id="GO:0061630">
    <property type="term" value="F:ubiquitin protein ligase activity"/>
    <property type="evidence" value="ECO:0007669"/>
    <property type="project" value="UniProtKB-EC"/>
</dbReference>
<feature type="transmembrane region" description="Helical" evidence="14">
    <location>
        <begin position="1028"/>
        <end position="1051"/>
    </location>
</feature>
<evidence type="ECO:0000256" key="1">
    <source>
        <dbReference type="ARBA" id="ARBA00000900"/>
    </source>
</evidence>
<evidence type="ECO:0000256" key="5">
    <source>
        <dbReference type="ARBA" id="ARBA00022679"/>
    </source>
</evidence>
<evidence type="ECO:0000256" key="7">
    <source>
        <dbReference type="ARBA" id="ARBA00022723"/>
    </source>
</evidence>
<evidence type="ECO:0000256" key="6">
    <source>
        <dbReference type="ARBA" id="ARBA00022692"/>
    </source>
</evidence>
<dbReference type="PANTHER" id="PTHR13145:SF0">
    <property type="entry name" value="E3 UBIQUITIN-PROTEIN LIGASE MARCHF6"/>
    <property type="match status" value="1"/>
</dbReference>
<organism evidence="16 17">
    <name type="scientific">Agaricus bisporus var. burnettii</name>
    <dbReference type="NCBI Taxonomy" id="192524"/>
    <lineage>
        <taxon>Eukaryota</taxon>
        <taxon>Fungi</taxon>
        <taxon>Dikarya</taxon>
        <taxon>Basidiomycota</taxon>
        <taxon>Agaricomycotina</taxon>
        <taxon>Agaricomycetes</taxon>
        <taxon>Agaricomycetidae</taxon>
        <taxon>Agaricales</taxon>
        <taxon>Agaricineae</taxon>
        <taxon>Agaricaceae</taxon>
        <taxon>Agaricus</taxon>
    </lineage>
</organism>
<feature type="region of interest" description="Disordered" evidence="13">
    <location>
        <begin position="216"/>
        <end position="243"/>
    </location>
</feature>
<evidence type="ECO:0000256" key="14">
    <source>
        <dbReference type="SAM" id="Phobius"/>
    </source>
</evidence>
<feature type="transmembrane region" description="Helical" evidence="14">
    <location>
        <begin position="1402"/>
        <end position="1424"/>
    </location>
</feature>
<evidence type="ECO:0000256" key="9">
    <source>
        <dbReference type="ARBA" id="ARBA00022786"/>
    </source>
</evidence>
<keyword evidence="8" id="KW-0863">Zinc-finger</keyword>
<gene>
    <name evidence="16" type="ORF">Agabi119p4_6617</name>
</gene>
<evidence type="ECO:0000256" key="10">
    <source>
        <dbReference type="ARBA" id="ARBA00022833"/>
    </source>
</evidence>
<comment type="subcellular location">
    <subcellularLocation>
        <location evidence="2">Membrane</location>
        <topology evidence="2">Multi-pass membrane protein</topology>
    </subcellularLocation>
</comment>
<comment type="catalytic activity">
    <reaction evidence="1">
        <text>S-ubiquitinyl-[E2 ubiquitin-conjugating enzyme]-L-cysteine + [acceptor protein]-L-lysine = [E2 ubiquitin-conjugating enzyme]-L-cysteine + N(6)-ubiquitinyl-[acceptor protein]-L-lysine.</text>
        <dbReference type="EC" id="2.3.2.27"/>
    </reaction>
</comment>
<evidence type="ECO:0000256" key="2">
    <source>
        <dbReference type="ARBA" id="ARBA00004141"/>
    </source>
</evidence>
<keyword evidence="5" id="KW-0808">Transferase</keyword>
<evidence type="ECO:0000256" key="13">
    <source>
        <dbReference type="SAM" id="MobiDB-lite"/>
    </source>
</evidence>
<evidence type="ECO:0000313" key="16">
    <source>
        <dbReference type="EMBL" id="KAF7770643.1"/>
    </source>
</evidence>
<dbReference type="GO" id="GO:0036503">
    <property type="term" value="P:ERAD pathway"/>
    <property type="evidence" value="ECO:0007669"/>
    <property type="project" value="TreeGrafter"/>
</dbReference>
<proteinExistence type="predicted"/>
<dbReference type="PROSITE" id="PS51292">
    <property type="entry name" value="ZF_RING_CH"/>
    <property type="match status" value="1"/>
</dbReference>
<feature type="compositionally biased region" description="Basic and acidic residues" evidence="13">
    <location>
        <begin position="584"/>
        <end position="595"/>
    </location>
</feature>
<feature type="compositionally biased region" description="Low complexity" evidence="13">
    <location>
        <begin position="231"/>
        <end position="243"/>
    </location>
</feature>
<evidence type="ECO:0000256" key="12">
    <source>
        <dbReference type="ARBA" id="ARBA00023136"/>
    </source>
</evidence>
<feature type="transmembrane region" description="Helical" evidence="14">
    <location>
        <begin position="876"/>
        <end position="897"/>
    </location>
</feature>
<feature type="region of interest" description="Disordered" evidence="13">
    <location>
        <begin position="268"/>
        <end position="397"/>
    </location>
</feature>
<dbReference type="InterPro" id="IPR011016">
    <property type="entry name" value="Znf_RING-CH"/>
</dbReference>
<dbReference type="Gene3D" id="3.30.40.10">
    <property type="entry name" value="Zinc/RING finger domain, C3HC4 (zinc finger)"/>
    <property type="match status" value="1"/>
</dbReference>
<comment type="pathway">
    <text evidence="3">Protein modification; protein ubiquitination.</text>
</comment>
<keyword evidence="11 14" id="KW-1133">Transmembrane helix</keyword>
<feature type="compositionally biased region" description="Basic and acidic residues" evidence="13">
    <location>
        <begin position="268"/>
        <end position="278"/>
    </location>
</feature>
<evidence type="ECO:0000256" key="8">
    <source>
        <dbReference type="ARBA" id="ARBA00022771"/>
    </source>
</evidence>
<feature type="transmembrane region" description="Helical" evidence="14">
    <location>
        <begin position="701"/>
        <end position="722"/>
    </location>
</feature>
<feature type="transmembrane region" description="Helical" evidence="14">
    <location>
        <begin position="1436"/>
        <end position="1453"/>
    </location>
</feature>
<dbReference type="Pfam" id="PF23113">
    <property type="entry name" value="MARCHF6_C"/>
    <property type="match status" value="1"/>
</dbReference>
<feature type="transmembrane region" description="Helical" evidence="14">
    <location>
        <begin position="177"/>
        <end position="197"/>
    </location>
</feature>
<comment type="caution">
    <text evidence="16">The sequence shown here is derived from an EMBL/GenBank/DDBJ whole genome shotgun (WGS) entry which is preliminary data.</text>
</comment>
<sequence length="1503" mass="168159">MQEAEEQDTCRICSAPAEPGQPLFHPCKCSGTIRYIHQDCLTTWLAHSKKKTCDVCKHQYSFTKVYAADMPTRLPTVLLARRFFQHALLAILFILRAIAVAIIWLAVLPWVTVWTWRMYFSMGESTAWYISNLERPPGSTGSPHYQKLTNESSTTAPKSIIGQITAHPIWAALSADIFTGQIIASLIVLTFVAVFLLREWISQNARPGVFEDEEVFPDMPPAVNDPPPQPVQNIPAPVAPLALPNPADLERRQQNAIRELEQLRAREEANVQKDEHASKNGNGVGDVGVSKVDYKRKKQRVYASESETESSGEEGLDRRKGKALARTTSLKIKSDSMRHRPVNPPPSDSSTAVEESTSVNPSALHASPFELHDVGTSAEANGATASPSVPLPSPSFHQSHLRATSLDLDETFAFPPRRRQESHDLAVNVVPEELDPVGWSSSQETYEGHSQSVVENEEEVDSEGNLSFTFDASRSFDDSLYGGNFEGAAEPASTLTVSETSGAPPPWSSSSLLPGLDIPVPQDDSDDVQRDFEGFGSDFNLENEQQHYFRDPEDEIRTPPSLRVVPAELQPEDAAEPHVPVEVNGREPEHDLRRDDDDEDEEEPDEDGDEELWNDDAHWDGIEVQEVAVGQEQIAEGVAAAPDPNPGQGARRGEQNAVAAVNAEIPPEVADDLEGNVEDDMEGAMEAIGMRGPIYSVFQNAALMIFVLDTAIGVGVWIPFMIGRCVAQLSLNPKRIVQILHFPIRLIRIITDPEVDLVIWIIQRVYRDFFKVYMRPVVKMTKILIKNTLGEDKVATYVGFANRTYNGTVHLFSGPSSPISANETIPAESILDKIPAYLGPTEPYFALLGREVRSGVTRFKASWCRLAIGSGPTERAFAIGLGYAVIGIVLALYLNVLTIGNARSATRAVRNAVRQQLLVIKVAAFIFIELVLFPLGCGIVLDLCTVWLFPEANLQSRIAFFSQAPLTAMFYHWIAGTMFMYSFAVLLSGCRAVMRPGAMWFIKDPQDQNSHPIRDILDRPTLTQLRKIFMSAILYSVVVACVVGSVAGLLILGNKSILPFRWKNREPLSNVPIDLLFLHLVLPYTMHYFRPKRAIKRAATVVWKYLSRRFRLTSYFFGETRMEEQYTPRRWFGADINDPDLASRRNGTFRRVPATDNLALPRDMRATAQVFESGEPWDERAEKLMRDQNAEALKAKRDINFDYRVVYIPPGFRYRIIGFIVCMWIIGAIVLGFSVALPITLGRSVFRLFTSRDVHDGYSLILGFYLLVACYLCGRAIDRLDKRRQRRSPEGSRADLRVLVIKRGLLWLAKISFMMATLGVVLPILVAIVMDLYVILPVRLALDPSLNPKIRVVDSWALGLLYVKIAIHVQRIQPNSRISRGLHRIMSHGWLRPDPIAATKDVILPVGGGLLAMIVLPALLFQIIRYIFPNVMVDDKFVFVHVYPCIFIMTGLMQSSRYLNDMVASWSQAIRDKEFLVEMRLRNLESDEAPRQEVRREGSGAVI</sequence>
<dbReference type="FunFam" id="3.30.40.10:FF:000287">
    <property type="entry name" value="RING finger membrane protein"/>
    <property type="match status" value="1"/>
</dbReference>
<evidence type="ECO:0000256" key="11">
    <source>
        <dbReference type="ARBA" id="ARBA00022989"/>
    </source>
</evidence>
<keyword evidence="9" id="KW-0833">Ubl conjugation pathway</keyword>
<dbReference type="SUPFAM" id="SSF57850">
    <property type="entry name" value="RING/U-box"/>
    <property type="match status" value="1"/>
</dbReference>
<feature type="transmembrane region" description="Helical" evidence="14">
    <location>
        <begin position="918"/>
        <end position="950"/>
    </location>
</feature>
<dbReference type="InterPro" id="IPR056521">
    <property type="entry name" value="MARCHF6-like_C"/>
</dbReference>
<feature type="region of interest" description="Disordered" evidence="13">
    <location>
        <begin position="436"/>
        <end position="464"/>
    </location>
</feature>
<feature type="compositionally biased region" description="Pro residues" evidence="13">
    <location>
        <begin position="218"/>
        <end position="230"/>
    </location>
</feature>
<dbReference type="GO" id="GO:0008270">
    <property type="term" value="F:zinc ion binding"/>
    <property type="evidence" value="ECO:0007669"/>
    <property type="project" value="UniProtKB-KW"/>
</dbReference>
<evidence type="ECO:0000256" key="3">
    <source>
        <dbReference type="ARBA" id="ARBA00004906"/>
    </source>
</evidence>
<dbReference type="Proteomes" id="UP000629468">
    <property type="component" value="Unassembled WGS sequence"/>
</dbReference>
<feature type="transmembrane region" description="Helical" evidence="14">
    <location>
        <begin position="87"/>
        <end position="111"/>
    </location>
</feature>
<feature type="transmembrane region" description="Helical" evidence="14">
    <location>
        <begin position="1216"/>
        <end position="1237"/>
    </location>
</feature>
<feature type="compositionally biased region" description="Acidic residues" evidence="13">
    <location>
        <begin position="596"/>
        <end position="613"/>
    </location>
</feature>
<dbReference type="GO" id="GO:0005789">
    <property type="term" value="C:endoplasmic reticulum membrane"/>
    <property type="evidence" value="ECO:0007669"/>
    <property type="project" value="TreeGrafter"/>
</dbReference>
<dbReference type="EMBL" id="JABXXO010000009">
    <property type="protein sequence ID" value="KAF7770643.1"/>
    <property type="molecule type" value="Genomic_DNA"/>
</dbReference>
<feature type="compositionally biased region" description="Polar residues" evidence="13">
    <location>
        <begin position="348"/>
        <end position="361"/>
    </location>
</feature>
<feature type="transmembrane region" description="Helical" evidence="14">
    <location>
        <begin position="970"/>
        <end position="994"/>
    </location>
</feature>
<keyword evidence="12 14" id="KW-0472">Membrane</keyword>
<dbReference type="EC" id="2.3.2.27" evidence="4"/>
<feature type="transmembrane region" description="Helical" evidence="14">
    <location>
        <begin position="1257"/>
        <end position="1277"/>
    </location>
</feature>
<feature type="region of interest" description="Disordered" evidence="13">
    <location>
        <begin position="491"/>
        <end position="613"/>
    </location>
</feature>
<evidence type="ECO:0000259" key="15">
    <source>
        <dbReference type="PROSITE" id="PS51292"/>
    </source>
</evidence>
<protein>
    <recommendedName>
        <fullName evidence="4">RING-type E3 ubiquitin transferase</fullName>
        <ecNumber evidence="4">2.3.2.27</ecNumber>
    </recommendedName>
</protein>
<feature type="compositionally biased region" description="Polar residues" evidence="13">
    <location>
        <begin position="439"/>
        <end position="449"/>
    </location>
</feature>
<dbReference type="SMART" id="SM00744">
    <property type="entry name" value="RINGv"/>
    <property type="match status" value="1"/>
</dbReference>
<feature type="domain" description="RING-CH-type" evidence="15">
    <location>
        <begin position="2"/>
        <end position="63"/>
    </location>
</feature>
<dbReference type="CDD" id="cd16702">
    <property type="entry name" value="RING_CH-C4HC3_MARCH6"/>
    <property type="match status" value="1"/>
</dbReference>
<evidence type="ECO:0000256" key="4">
    <source>
        <dbReference type="ARBA" id="ARBA00012483"/>
    </source>
</evidence>
<keyword evidence="6 14" id="KW-0812">Transmembrane</keyword>
<dbReference type="PANTHER" id="PTHR13145">
    <property type="entry name" value="SSM4 PROTEIN"/>
    <property type="match status" value="1"/>
</dbReference>
<keyword evidence="10" id="KW-0862">Zinc</keyword>
<keyword evidence="7" id="KW-0479">Metal-binding</keyword>
<name>A0A8H7CBA5_AGABI</name>
<evidence type="ECO:0000313" key="17">
    <source>
        <dbReference type="Proteomes" id="UP000629468"/>
    </source>
</evidence>
<feature type="transmembrane region" description="Helical" evidence="14">
    <location>
        <begin position="1071"/>
        <end position="1089"/>
    </location>
</feature>